<dbReference type="InterPro" id="IPR036249">
    <property type="entry name" value="Thioredoxin-like_sf"/>
</dbReference>
<dbReference type="AlphaFoldDB" id="A0AAN2BJP0"/>
<dbReference type="PROSITE" id="PS50404">
    <property type="entry name" value="GST_NTER"/>
    <property type="match status" value="1"/>
</dbReference>
<name>A0AAN2BJP0_9GAMM</name>
<reference evidence="2 3" key="1">
    <citation type="journal article" date="2022" name="IScience">
        <title>An ultrasensitive nanofiber-based assay for enzymatic hydrolysis and deep-sea microbial degradation of cellulose.</title>
        <authorList>
            <person name="Tsudome M."/>
            <person name="Tachioka M."/>
            <person name="Miyazaki M."/>
            <person name="Uchimura K."/>
            <person name="Tsuda M."/>
            <person name="Takaki Y."/>
            <person name="Deguchi S."/>
        </authorList>
    </citation>
    <scope>NUCLEOTIDE SEQUENCE [LARGE SCALE GENOMIC DNA]</scope>
    <source>
        <strain evidence="2 3">GE09</strain>
    </source>
</reference>
<proteinExistence type="predicted"/>
<sequence length="187" mass="20831">MQLFGSFTSPYVRHVRIALLQTGTACEFIETDAKGSAVQSPTMKVPFLHDGDVALSDSTSIIRYIREQAGHTFLPNIYSLDIFCLINTIMDSAINLFLLERNGLDMNANPYFDRQRARIEASLDHLEKLEVDAQALDVDAKLRLECCLAWGVYRERFSLAARPHLQKLLNAAQADTLFAQTAPPAGA</sequence>
<gene>
    <name evidence="2" type="ORF">MARGE09_P1345</name>
</gene>
<evidence type="ECO:0000313" key="2">
    <source>
        <dbReference type="EMBL" id="BCD97144.1"/>
    </source>
</evidence>
<evidence type="ECO:0000313" key="3">
    <source>
        <dbReference type="Proteomes" id="UP001320119"/>
    </source>
</evidence>
<dbReference type="Gene3D" id="3.40.30.10">
    <property type="entry name" value="Glutaredoxin"/>
    <property type="match status" value="1"/>
</dbReference>
<dbReference type="CDD" id="cd00570">
    <property type="entry name" value="GST_N_family"/>
    <property type="match status" value="1"/>
</dbReference>
<evidence type="ECO:0000259" key="1">
    <source>
        <dbReference type="PROSITE" id="PS50404"/>
    </source>
</evidence>
<dbReference type="Gene3D" id="1.20.1050.10">
    <property type="match status" value="1"/>
</dbReference>
<dbReference type="KEGG" id="marq:MARGE09_P1345"/>
<dbReference type="SUPFAM" id="SSF52833">
    <property type="entry name" value="Thioredoxin-like"/>
    <property type="match status" value="1"/>
</dbReference>
<dbReference type="EMBL" id="AP023086">
    <property type="protein sequence ID" value="BCD97144.1"/>
    <property type="molecule type" value="Genomic_DNA"/>
</dbReference>
<dbReference type="GO" id="GO:0004364">
    <property type="term" value="F:glutathione transferase activity"/>
    <property type="evidence" value="ECO:0007669"/>
    <property type="project" value="UniProtKB-EC"/>
</dbReference>
<dbReference type="Proteomes" id="UP001320119">
    <property type="component" value="Chromosome"/>
</dbReference>
<accession>A0AAN2BJP0</accession>
<keyword evidence="3" id="KW-1185">Reference proteome</keyword>
<dbReference type="RefSeq" id="WP_236986619.1">
    <property type="nucleotide sequence ID" value="NZ_AP023086.1"/>
</dbReference>
<dbReference type="Pfam" id="PF13417">
    <property type="entry name" value="GST_N_3"/>
    <property type="match status" value="1"/>
</dbReference>
<feature type="domain" description="GST N-terminal" evidence="1">
    <location>
        <begin position="1"/>
        <end position="73"/>
    </location>
</feature>
<organism evidence="2 3">
    <name type="scientific">Marinagarivorans cellulosilyticus</name>
    <dbReference type="NCBI Taxonomy" id="2721545"/>
    <lineage>
        <taxon>Bacteria</taxon>
        <taxon>Pseudomonadati</taxon>
        <taxon>Pseudomonadota</taxon>
        <taxon>Gammaproteobacteria</taxon>
        <taxon>Cellvibrionales</taxon>
        <taxon>Cellvibrionaceae</taxon>
        <taxon>Marinagarivorans</taxon>
    </lineage>
</organism>
<dbReference type="InterPro" id="IPR004045">
    <property type="entry name" value="Glutathione_S-Trfase_N"/>
</dbReference>
<keyword evidence="2" id="KW-0808">Transferase</keyword>
<dbReference type="EC" id="2.5.1.18" evidence="2"/>
<protein>
    <submittedName>
        <fullName evidence="2">Glutathione S-transferase</fullName>
        <ecNumber evidence="2">2.5.1.18</ecNumber>
    </submittedName>
</protein>